<dbReference type="FunCoup" id="A0A397RTL6">
    <property type="interactions" value="303"/>
</dbReference>
<dbReference type="InterPro" id="IPR036900">
    <property type="entry name" value="A-D-PHexomutase_C_sf"/>
</dbReference>
<keyword evidence="13" id="KW-1185">Reference proteome</keyword>
<organism evidence="12 13">
    <name type="scientific">Anaeroplasma bactoclasticum</name>
    <dbReference type="NCBI Taxonomy" id="2088"/>
    <lineage>
        <taxon>Bacteria</taxon>
        <taxon>Bacillati</taxon>
        <taxon>Mycoplasmatota</taxon>
        <taxon>Mollicutes</taxon>
        <taxon>Anaeroplasmatales</taxon>
        <taxon>Anaeroplasmataceae</taxon>
        <taxon>Anaeroplasma</taxon>
    </lineage>
</organism>
<evidence type="ECO:0000256" key="5">
    <source>
        <dbReference type="ARBA" id="ARBA00022842"/>
    </source>
</evidence>
<evidence type="ECO:0000256" key="4">
    <source>
        <dbReference type="ARBA" id="ARBA00022723"/>
    </source>
</evidence>
<name>A0A397RTL6_9MOLU</name>
<evidence type="ECO:0000259" key="9">
    <source>
        <dbReference type="Pfam" id="PF02878"/>
    </source>
</evidence>
<dbReference type="EMBL" id="QXEV01000018">
    <property type="protein sequence ID" value="RIA75485.1"/>
    <property type="molecule type" value="Genomic_DNA"/>
</dbReference>
<evidence type="ECO:0000313" key="12">
    <source>
        <dbReference type="EMBL" id="RIA75485.1"/>
    </source>
</evidence>
<dbReference type="CDD" id="cd05799">
    <property type="entry name" value="PGM2"/>
    <property type="match status" value="1"/>
</dbReference>
<evidence type="ECO:0000313" key="13">
    <source>
        <dbReference type="Proteomes" id="UP000266506"/>
    </source>
</evidence>
<dbReference type="Pfam" id="PF00408">
    <property type="entry name" value="PGM_PMM_IV"/>
    <property type="match status" value="1"/>
</dbReference>
<keyword evidence="3" id="KW-0597">Phosphoprotein</keyword>
<dbReference type="InterPro" id="IPR005846">
    <property type="entry name" value="A-D-PHexomutase_a/b/a-III"/>
</dbReference>
<accession>A0A397RTL6</accession>
<dbReference type="PANTHER" id="PTHR45745">
    <property type="entry name" value="PHOSPHOMANNOMUTASE 45A"/>
    <property type="match status" value="1"/>
</dbReference>
<dbReference type="Pfam" id="PF02880">
    <property type="entry name" value="PGM_PMM_III"/>
    <property type="match status" value="1"/>
</dbReference>
<keyword evidence="5 7" id="KW-0460">Magnesium</keyword>
<dbReference type="PANTHER" id="PTHR45745:SF1">
    <property type="entry name" value="PHOSPHOGLUCOMUTASE 2B-RELATED"/>
    <property type="match status" value="1"/>
</dbReference>
<dbReference type="RefSeq" id="WP_119016573.1">
    <property type="nucleotide sequence ID" value="NZ_QXEV01000018.1"/>
</dbReference>
<keyword evidence="6" id="KW-0413">Isomerase</keyword>
<evidence type="ECO:0000256" key="7">
    <source>
        <dbReference type="RuleBase" id="RU004326"/>
    </source>
</evidence>
<dbReference type="AlphaFoldDB" id="A0A397RTL6"/>
<comment type="caution">
    <text evidence="12">The sequence shown here is derived from an EMBL/GenBank/DDBJ whole genome shotgun (WGS) entry which is preliminary data.</text>
</comment>
<evidence type="ECO:0000256" key="1">
    <source>
        <dbReference type="ARBA" id="ARBA00001946"/>
    </source>
</evidence>
<feature type="domain" description="Alpha-D-phosphohexomutase C-terminal" evidence="8">
    <location>
        <begin position="495"/>
        <end position="545"/>
    </location>
</feature>
<proteinExistence type="inferred from homology"/>
<dbReference type="GO" id="GO:0008973">
    <property type="term" value="F:phosphopentomutase activity"/>
    <property type="evidence" value="ECO:0007669"/>
    <property type="project" value="TreeGrafter"/>
</dbReference>
<feature type="domain" description="Alpha-D-phosphohexomutase alpha/beta/alpha" evidence="9">
    <location>
        <begin position="41"/>
        <end position="180"/>
    </location>
</feature>
<dbReference type="GO" id="GO:0005975">
    <property type="term" value="P:carbohydrate metabolic process"/>
    <property type="evidence" value="ECO:0007669"/>
    <property type="project" value="InterPro"/>
</dbReference>
<dbReference type="Gene3D" id="3.40.120.10">
    <property type="entry name" value="Alpha-D-Glucose-1,6-Bisphosphate, subunit A, domain 3"/>
    <property type="match status" value="3"/>
</dbReference>
<dbReference type="InterPro" id="IPR005843">
    <property type="entry name" value="A-D-PHexomutase_C"/>
</dbReference>
<dbReference type="PROSITE" id="PS00710">
    <property type="entry name" value="PGM_PMM"/>
    <property type="match status" value="1"/>
</dbReference>
<evidence type="ECO:0000259" key="11">
    <source>
        <dbReference type="Pfam" id="PF02880"/>
    </source>
</evidence>
<feature type="domain" description="Alpha-D-phosphohexomutase alpha/beta/alpha" evidence="11">
    <location>
        <begin position="314"/>
        <end position="440"/>
    </location>
</feature>
<comment type="similarity">
    <text evidence="2 7">Belongs to the phosphohexose mutase family.</text>
</comment>
<dbReference type="Proteomes" id="UP000266506">
    <property type="component" value="Unassembled WGS sequence"/>
</dbReference>
<dbReference type="InterPro" id="IPR016066">
    <property type="entry name" value="A-D-PHexomutase_CS"/>
</dbReference>
<dbReference type="InParanoid" id="A0A397RTL6"/>
<dbReference type="PRINTS" id="PR00509">
    <property type="entry name" value="PGMPMM"/>
</dbReference>
<evidence type="ECO:0000256" key="2">
    <source>
        <dbReference type="ARBA" id="ARBA00010231"/>
    </source>
</evidence>
<comment type="cofactor">
    <cofactor evidence="1">
        <name>Mg(2+)</name>
        <dbReference type="ChEBI" id="CHEBI:18420"/>
    </cofactor>
</comment>
<dbReference type="InterPro" id="IPR005845">
    <property type="entry name" value="A-D-PHexomutase_a/b/a-II"/>
</dbReference>
<keyword evidence="4 7" id="KW-0479">Metal-binding</keyword>
<evidence type="ECO:0000256" key="6">
    <source>
        <dbReference type="ARBA" id="ARBA00023235"/>
    </source>
</evidence>
<gene>
    <name evidence="12" type="ORF">EI71_01450</name>
</gene>
<dbReference type="Pfam" id="PF02878">
    <property type="entry name" value="PGM_PMM_I"/>
    <property type="match status" value="1"/>
</dbReference>
<evidence type="ECO:0000259" key="8">
    <source>
        <dbReference type="Pfam" id="PF00408"/>
    </source>
</evidence>
<evidence type="ECO:0000259" key="10">
    <source>
        <dbReference type="Pfam" id="PF02879"/>
    </source>
</evidence>
<dbReference type="InterPro" id="IPR005844">
    <property type="entry name" value="A-D-PHexomutase_a/b/a-I"/>
</dbReference>
<dbReference type="InterPro" id="IPR016055">
    <property type="entry name" value="A-D-PHexomutase_a/b/a-I/II/III"/>
</dbReference>
<dbReference type="GO" id="GO:0000287">
    <property type="term" value="F:magnesium ion binding"/>
    <property type="evidence" value="ECO:0007669"/>
    <property type="project" value="InterPro"/>
</dbReference>
<sequence length="564" mass="63528">MDYLEKANLWKSYKDLEPSLKAELDSMDDNALKEAFTTDLAFGTGGLRGVLGVGTNRMNIYIVGKATLGFGRYLLKQSNVAGQRGVAIAHDNRHQSVEFARFSAEVLASLGFRVFLFESLRPTPELSYAVRNFKCIGGIMITASHNPKEYNGYKIYDETGCQLVPHMADEVIAEINKIDDYFAIEHSLNHELIYYIGKEIDEKYIKDVKKIILRPNLNKDFKLVYTPLHGTGQVFAPQVLQSEGYDVVPLACQMTNDPDFSGVKTSNPENKEAYDEAIELAKEIGAKIVLATDPDADRLGIAVEHNGEYILFTGNQTAALVFDYICKTRKELGTLPADGYLFTTNVSSTLPIAIAEKYGLKTEITLTGFKFIGEKAREMETTHRGTYVFGFEESYGCLVSDCVRDKDSIQAILMLCETAAYYREKGMDLYDALQEIYKEYGYYKEGITNISLKGLEGAAKIGRIMNYFRESNICLKDFKILAKDDVYKSMHYDYVTDKDSTIKLPQSNVIKYYLNDNMWFVLRPSGTEPKLKVYYGVKGTSNEEADEKLALLGKEVLEIVNMVK</sequence>
<dbReference type="SUPFAM" id="SSF53738">
    <property type="entry name" value="Phosphoglucomutase, first 3 domains"/>
    <property type="match status" value="3"/>
</dbReference>
<dbReference type="Gene3D" id="3.30.310.50">
    <property type="entry name" value="Alpha-D-phosphohexomutase, C-terminal domain"/>
    <property type="match status" value="1"/>
</dbReference>
<dbReference type="InterPro" id="IPR005841">
    <property type="entry name" value="Alpha-D-phosphohexomutase_SF"/>
</dbReference>
<feature type="domain" description="Alpha-D-phosphohexomutase alpha/beta/alpha" evidence="10">
    <location>
        <begin position="203"/>
        <end position="307"/>
    </location>
</feature>
<dbReference type="OrthoDB" id="9806956at2"/>
<dbReference type="SUPFAM" id="SSF55957">
    <property type="entry name" value="Phosphoglucomutase, C-terminal domain"/>
    <property type="match status" value="1"/>
</dbReference>
<dbReference type="GO" id="GO:0006166">
    <property type="term" value="P:purine ribonucleoside salvage"/>
    <property type="evidence" value="ECO:0007669"/>
    <property type="project" value="TreeGrafter"/>
</dbReference>
<dbReference type="Pfam" id="PF02879">
    <property type="entry name" value="PGM_PMM_II"/>
    <property type="match status" value="1"/>
</dbReference>
<evidence type="ECO:0000256" key="3">
    <source>
        <dbReference type="ARBA" id="ARBA00022553"/>
    </source>
</evidence>
<protein>
    <submittedName>
        <fullName evidence="12">Phosphoglucomutase</fullName>
    </submittedName>
</protein>
<reference evidence="12 13" key="1">
    <citation type="submission" date="2018-08" db="EMBL/GenBank/DDBJ databases">
        <title>Genomic Encyclopedia of Archaeal and Bacterial Type Strains, Phase II (KMG-II): from individual species to whole genera.</title>
        <authorList>
            <person name="Goeker M."/>
        </authorList>
    </citation>
    <scope>NUCLEOTIDE SEQUENCE [LARGE SCALE GENOMIC DNA]</scope>
    <source>
        <strain evidence="12 13">ATCC 27112</strain>
    </source>
</reference>